<dbReference type="Gene3D" id="3.40.50.150">
    <property type="entry name" value="Vaccinia Virus protein VP39"/>
    <property type="match status" value="1"/>
</dbReference>
<gene>
    <name evidence="4" type="ORF">UFOVP78_31</name>
</gene>
<name>A0A6J5KWQ8_9CAUD</name>
<dbReference type="GO" id="GO:0032259">
    <property type="term" value="P:methylation"/>
    <property type="evidence" value="ECO:0007669"/>
    <property type="project" value="UniProtKB-KW"/>
</dbReference>
<dbReference type="PRINTS" id="PR00508">
    <property type="entry name" value="S21N4MTFRASE"/>
</dbReference>
<accession>A0A6J5KWQ8</accession>
<dbReference type="EMBL" id="LR796203">
    <property type="protein sequence ID" value="CAB4126948.1"/>
    <property type="molecule type" value="Genomic_DNA"/>
</dbReference>
<keyword evidence="1 4" id="KW-0489">Methyltransferase</keyword>
<evidence type="ECO:0000256" key="1">
    <source>
        <dbReference type="ARBA" id="ARBA00022603"/>
    </source>
</evidence>
<reference evidence="4" key="1">
    <citation type="submission" date="2020-04" db="EMBL/GenBank/DDBJ databases">
        <authorList>
            <person name="Chiriac C."/>
            <person name="Salcher M."/>
            <person name="Ghai R."/>
            <person name="Kavagutti S V."/>
        </authorList>
    </citation>
    <scope>NUCLEOTIDE SEQUENCE</scope>
</reference>
<dbReference type="InterPro" id="IPR002941">
    <property type="entry name" value="DNA_methylase_N4/N6"/>
</dbReference>
<sequence length="141" mass="15323">MRADYAEFLAGKAPRVEASGMKPFPMHGAMFDYQVQATGFCLEQGRAGLFLDTGLGKTICELEYAIQAGEATNGRALVMWSNPGDVVLSPFMGIGSEGYQAVKHGRRFLGVELKESYWRQATKFLTEASATADDLFALAAE</sequence>
<dbReference type="SUPFAM" id="SSF53335">
    <property type="entry name" value="S-adenosyl-L-methionine-dependent methyltransferases"/>
    <property type="match status" value="1"/>
</dbReference>
<evidence type="ECO:0000313" key="4">
    <source>
        <dbReference type="EMBL" id="CAB4126948.1"/>
    </source>
</evidence>
<protein>
    <submittedName>
        <fullName evidence="4">DNA methylase N-4/N-6</fullName>
    </submittedName>
</protein>
<dbReference type="SUPFAM" id="SSF52540">
    <property type="entry name" value="P-loop containing nucleoside triphosphate hydrolases"/>
    <property type="match status" value="1"/>
</dbReference>
<dbReference type="InterPro" id="IPR001091">
    <property type="entry name" value="RM_Methyltransferase"/>
</dbReference>
<dbReference type="GO" id="GO:0008170">
    <property type="term" value="F:N-methyltransferase activity"/>
    <property type="evidence" value="ECO:0007669"/>
    <property type="project" value="InterPro"/>
</dbReference>
<keyword evidence="2" id="KW-0808">Transferase</keyword>
<feature type="domain" description="DNA methylase N-4/N-6" evidence="3">
    <location>
        <begin position="64"/>
        <end position="122"/>
    </location>
</feature>
<dbReference type="GO" id="GO:0003677">
    <property type="term" value="F:DNA binding"/>
    <property type="evidence" value="ECO:0007669"/>
    <property type="project" value="InterPro"/>
</dbReference>
<dbReference type="InterPro" id="IPR029063">
    <property type="entry name" value="SAM-dependent_MTases_sf"/>
</dbReference>
<dbReference type="InterPro" id="IPR027417">
    <property type="entry name" value="P-loop_NTPase"/>
</dbReference>
<proteinExistence type="predicted"/>
<dbReference type="Pfam" id="PF01555">
    <property type="entry name" value="N6_N4_Mtase"/>
    <property type="match status" value="1"/>
</dbReference>
<organism evidence="4">
    <name type="scientific">uncultured Caudovirales phage</name>
    <dbReference type="NCBI Taxonomy" id="2100421"/>
    <lineage>
        <taxon>Viruses</taxon>
        <taxon>Duplodnaviria</taxon>
        <taxon>Heunggongvirae</taxon>
        <taxon>Uroviricota</taxon>
        <taxon>Caudoviricetes</taxon>
        <taxon>Peduoviridae</taxon>
        <taxon>Maltschvirus</taxon>
        <taxon>Maltschvirus maltsch</taxon>
    </lineage>
</organism>
<evidence type="ECO:0000259" key="3">
    <source>
        <dbReference type="Pfam" id="PF01555"/>
    </source>
</evidence>
<evidence type="ECO:0000256" key="2">
    <source>
        <dbReference type="ARBA" id="ARBA00022679"/>
    </source>
</evidence>